<dbReference type="PANTHER" id="PTHR13448">
    <property type="entry name" value="TRANSMEMBRANE PROTEIN 214"/>
    <property type="match status" value="1"/>
</dbReference>
<comment type="subunit">
    <text evidence="3">Constitutively interacts with CASP4; required for the localization of procaspase 4 to the ER.</text>
</comment>
<keyword evidence="8" id="KW-0472">Membrane</keyword>
<comment type="function">
    <text evidence="10">Critical mediator, in cooperation with CASP4, of endoplasmic reticulum-stress induced apoptosis. Required or the activation of CASP4 following endoplasmic reticulum stress.</text>
</comment>
<evidence type="ECO:0000256" key="4">
    <source>
        <dbReference type="ARBA" id="ARBA00022692"/>
    </source>
</evidence>
<dbReference type="InterPro" id="IPR019308">
    <property type="entry name" value="TMEM214"/>
</dbReference>
<proteinExistence type="inferred from homology"/>
<evidence type="ECO:0000256" key="2">
    <source>
        <dbReference type="ARBA" id="ARBA00007984"/>
    </source>
</evidence>
<evidence type="ECO:0000256" key="7">
    <source>
        <dbReference type="ARBA" id="ARBA00022989"/>
    </source>
</evidence>
<evidence type="ECO:0000256" key="3">
    <source>
        <dbReference type="ARBA" id="ARBA00011720"/>
    </source>
</evidence>
<dbReference type="Pfam" id="PF10151">
    <property type="entry name" value="TMEM214"/>
    <property type="match status" value="1"/>
</dbReference>
<dbReference type="GO" id="GO:0005789">
    <property type="term" value="C:endoplasmic reticulum membrane"/>
    <property type="evidence" value="ECO:0007669"/>
    <property type="project" value="UniProtKB-SubCell"/>
</dbReference>
<feature type="compositionally biased region" description="Polar residues" evidence="11">
    <location>
        <begin position="45"/>
        <end position="55"/>
    </location>
</feature>
<evidence type="ECO:0000256" key="11">
    <source>
        <dbReference type="SAM" id="MobiDB-lite"/>
    </source>
</evidence>
<dbReference type="EMBL" id="JAPWTK010000016">
    <property type="protein sequence ID" value="KAJ8958641.1"/>
    <property type="molecule type" value="Genomic_DNA"/>
</dbReference>
<protein>
    <recommendedName>
        <fullName evidence="14">Transmembrane protein 214-A</fullName>
    </recommendedName>
</protein>
<keyword evidence="13" id="KW-1185">Reference proteome</keyword>
<keyword evidence="5" id="KW-0053">Apoptosis</keyword>
<evidence type="ECO:0008006" key="14">
    <source>
        <dbReference type="Google" id="ProtNLM"/>
    </source>
</evidence>
<organism evidence="12 13">
    <name type="scientific">Aromia moschata</name>
    <dbReference type="NCBI Taxonomy" id="1265417"/>
    <lineage>
        <taxon>Eukaryota</taxon>
        <taxon>Metazoa</taxon>
        <taxon>Ecdysozoa</taxon>
        <taxon>Arthropoda</taxon>
        <taxon>Hexapoda</taxon>
        <taxon>Insecta</taxon>
        <taxon>Pterygota</taxon>
        <taxon>Neoptera</taxon>
        <taxon>Endopterygota</taxon>
        <taxon>Coleoptera</taxon>
        <taxon>Polyphaga</taxon>
        <taxon>Cucujiformia</taxon>
        <taxon>Chrysomeloidea</taxon>
        <taxon>Cerambycidae</taxon>
        <taxon>Cerambycinae</taxon>
        <taxon>Callichromatini</taxon>
        <taxon>Aromia</taxon>
    </lineage>
</organism>
<keyword evidence="6" id="KW-0256">Endoplasmic reticulum</keyword>
<evidence type="ECO:0000256" key="6">
    <source>
        <dbReference type="ARBA" id="ARBA00022824"/>
    </source>
</evidence>
<comment type="caution">
    <text evidence="12">The sequence shown here is derived from an EMBL/GenBank/DDBJ whole genome shotgun (WGS) entry which is preliminary data.</text>
</comment>
<evidence type="ECO:0000313" key="13">
    <source>
        <dbReference type="Proteomes" id="UP001162162"/>
    </source>
</evidence>
<evidence type="ECO:0000313" key="12">
    <source>
        <dbReference type="EMBL" id="KAJ8958641.1"/>
    </source>
</evidence>
<evidence type="ECO:0000256" key="1">
    <source>
        <dbReference type="ARBA" id="ARBA00004477"/>
    </source>
</evidence>
<keyword evidence="7" id="KW-1133">Transmembrane helix</keyword>
<dbReference type="Proteomes" id="UP001162162">
    <property type="component" value="Unassembled WGS sequence"/>
</dbReference>
<dbReference type="GO" id="GO:0006915">
    <property type="term" value="P:apoptotic process"/>
    <property type="evidence" value="ECO:0007669"/>
    <property type="project" value="UniProtKB-KW"/>
</dbReference>
<dbReference type="GO" id="GO:0005794">
    <property type="term" value="C:Golgi apparatus"/>
    <property type="evidence" value="ECO:0007669"/>
    <property type="project" value="TreeGrafter"/>
</dbReference>
<keyword evidence="9" id="KW-0325">Glycoprotein</keyword>
<evidence type="ECO:0000256" key="5">
    <source>
        <dbReference type="ARBA" id="ARBA00022703"/>
    </source>
</evidence>
<feature type="compositionally biased region" description="Basic and acidic residues" evidence="11">
    <location>
        <begin position="23"/>
        <end position="41"/>
    </location>
</feature>
<dbReference type="AlphaFoldDB" id="A0AAV8Z616"/>
<evidence type="ECO:0000256" key="9">
    <source>
        <dbReference type="ARBA" id="ARBA00023180"/>
    </source>
</evidence>
<sequence>MSGQWEVVGKKKDRGSKLPLPKANKEVENKKNDLNRVKIEGIPKSQVQNLYSTNKSNKENKKPQEKSKVQEKSEKKPQKKEKSQDAPKPKAPKSIESALNSVPSGIKSIIEKSLKEAGRDNTQLFFDICLASMATDMGKGLPALGYKFFLQFIATSEPKLVIASMHKHVNLRNSYQNRPNIGLSILWAIGQARVNDLHCGLTVFQELFLPLLDMKNYSRFVAKYLLDLISGNNNDASLSTDEFLLIVDTVYAANKNCPIDLKEQLSKKIPALKDLLFRNPKEKYHTQIDVLLRKIVMNCNKSYQDCICSVLVEMFTKDPTTLSNWNKIYGKNIASSAVLLSYISDNWSSVPKKINKSAFKDLLNSFKVTNEELGLKKRKEEGLNDCIKAVQKINEKMVVKKRSSFPFKTFSILFIWALAGLICIDIWQQGSWTKSNTSKALRDYGVYEFARNVTDKAREGWTWMDSRIEKQFPGYHKAVCDFSTPYIQLFSDLAKIACNAFGNIKEAIVEKYPLVLDTVDSYAPGLIEQSQKAVTNIYATSIFYYNRSVDFLRKEVFIGQLSPENVQRVVIEAFNSTQQKATEYYHWIYEKVQTTIK</sequence>
<name>A0AAV8Z616_9CUCU</name>
<keyword evidence="4" id="KW-0812">Transmembrane</keyword>
<comment type="similarity">
    <text evidence="2">Belongs to the TMEM214 family.</text>
</comment>
<comment type="subcellular location">
    <subcellularLocation>
        <location evidence="1">Endoplasmic reticulum membrane</location>
        <topology evidence="1">Multi-pass membrane protein</topology>
    </subcellularLocation>
</comment>
<evidence type="ECO:0000256" key="8">
    <source>
        <dbReference type="ARBA" id="ARBA00023136"/>
    </source>
</evidence>
<accession>A0AAV8Z616</accession>
<gene>
    <name evidence="12" type="ORF">NQ318_016366</name>
</gene>
<evidence type="ECO:0000256" key="10">
    <source>
        <dbReference type="ARBA" id="ARBA00024938"/>
    </source>
</evidence>
<feature type="compositionally biased region" description="Basic and acidic residues" evidence="11">
    <location>
        <begin position="56"/>
        <end position="88"/>
    </location>
</feature>
<feature type="region of interest" description="Disordered" evidence="11">
    <location>
        <begin position="1"/>
        <end position="98"/>
    </location>
</feature>
<reference evidence="12" key="1">
    <citation type="journal article" date="2023" name="Insect Mol. Biol.">
        <title>Genome sequencing provides insights into the evolution of gene families encoding plant cell wall-degrading enzymes in longhorned beetles.</title>
        <authorList>
            <person name="Shin N.R."/>
            <person name="Okamura Y."/>
            <person name="Kirsch R."/>
            <person name="Pauchet Y."/>
        </authorList>
    </citation>
    <scope>NUCLEOTIDE SEQUENCE</scope>
    <source>
        <strain evidence="12">AMC_N1</strain>
    </source>
</reference>
<dbReference type="PANTHER" id="PTHR13448:SF0">
    <property type="entry name" value="TRANSMEMBRANE PROTEIN 214"/>
    <property type="match status" value="1"/>
</dbReference>